<reference evidence="1 3" key="1">
    <citation type="journal article" date="2011" name="Nature">
        <title>The Medicago genome provides insight into the evolution of rhizobial symbioses.</title>
        <authorList>
            <person name="Young N.D."/>
            <person name="Debelle F."/>
            <person name="Oldroyd G.E."/>
            <person name="Geurts R."/>
            <person name="Cannon S.B."/>
            <person name="Udvardi M.K."/>
            <person name="Benedito V.A."/>
            <person name="Mayer K.F."/>
            <person name="Gouzy J."/>
            <person name="Schoof H."/>
            <person name="Van de Peer Y."/>
            <person name="Proost S."/>
            <person name="Cook D.R."/>
            <person name="Meyers B.C."/>
            <person name="Spannagl M."/>
            <person name="Cheung F."/>
            <person name="De Mita S."/>
            <person name="Krishnakumar V."/>
            <person name="Gundlach H."/>
            <person name="Zhou S."/>
            <person name="Mudge J."/>
            <person name="Bharti A.K."/>
            <person name="Murray J.D."/>
            <person name="Naoumkina M.A."/>
            <person name="Rosen B."/>
            <person name="Silverstein K.A."/>
            <person name="Tang H."/>
            <person name="Rombauts S."/>
            <person name="Zhao P.X."/>
            <person name="Zhou P."/>
            <person name="Barbe V."/>
            <person name="Bardou P."/>
            <person name="Bechner M."/>
            <person name="Bellec A."/>
            <person name="Berger A."/>
            <person name="Berges H."/>
            <person name="Bidwell S."/>
            <person name="Bisseling T."/>
            <person name="Choisne N."/>
            <person name="Couloux A."/>
            <person name="Denny R."/>
            <person name="Deshpande S."/>
            <person name="Dai X."/>
            <person name="Doyle J.J."/>
            <person name="Dudez A.M."/>
            <person name="Farmer A.D."/>
            <person name="Fouteau S."/>
            <person name="Franken C."/>
            <person name="Gibelin C."/>
            <person name="Gish J."/>
            <person name="Goldstein S."/>
            <person name="Gonzalez A.J."/>
            <person name="Green P.J."/>
            <person name="Hallab A."/>
            <person name="Hartog M."/>
            <person name="Hua A."/>
            <person name="Humphray S.J."/>
            <person name="Jeong D.H."/>
            <person name="Jing Y."/>
            <person name="Jocker A."/>
            <person name="Kenton S.M."/>
            <person name="Kim D.J."/>
            <person name="Klee K."/>
            <person name="Lai H."/>
            <person name="Lang C."/>
            <person name="Lin S."/>
            <person name="Macmil S.L."/>
            <person name="Magdelenat G."/>
            <person name="Matthews L."/>
            <person name="McCorrison J."/>
            <person name="Monaghan E.L."/>
            <person name="Mun J.H."/>
            <person name="Najar F.Z."/>
            <person name="Nicholson C."/>
            <person name="Noirot C."/>
            <person name="O'Bleness M."/>
            <person name="Paule C.R."/>
            <person name="Poulain J."/>
            <person name="Prion F."/>
            <person name="Qin B."/>
            <person name="Qu C."/>
            <person name="Retzel E.F."/>
            <person name="Riddle C."/>
            <person name="Sallet E."/>
            <person name="Samain S."/>
            <person name="Samson N."/>
            <person name="Sanders I."/>
            <person name="Saurat O."/>
            <person name="Scarpelli C."/>
            <person name="Schiex T."/>
            <person name="Segurens B."/>
            <person name="Severin A.J."/>
            <person name="Sherrier D.J."/>
            <person name="Shi R."/>
            <person name="Sims S."/>
            <person name="Singer S.R."/>
            <person name="Sinharoy S."/>
            <person name="Sterck L."/>
            <person name="Viollet A."/>
            <person name="Wang B.B."/>
            <person name="Wang K."/>
            <person name="Wang M."/>
            <person name="Wang X."/>
            <person name="Warfsmann J."/>
            <person name="Weissenbach J."/>
            <person name="White D.D."/>
            <person name="White J.D."/>
            <person name="Wiley G.B."/>
            <person name="Wincker P."/>
            <person name="Xing Y."/>
            <person name="Yang L."/>
            <person name="Yao Z."/>
            <person name="Ying F."/>
            <person name="Zhai J."/>
            <person name="Zhou L."/>
            <person name="Zuber A."/>
            <person name="Denarie J."/>
            <person name="Dixon R.A."/>
            <person name="May G.D."/>
            <person name="Schwartz D.C."/>
            <person name="Rogers J."/>
            <person name="Quetier F."/>
            <person name="Town C.D."/>
            <person name="Roe B.A."/>
        </authorList>
    </citation>
    <scope>NUCLEOTIDE SEQUENCE [LARGE SCALE GENOMIC DNA]</scope>
    <source>
        <strain evidence="1">A17</strain>
        <strain evidence="2 3">cv. Jemalong A17</strain>
    </source>
</reference>
<name>G7KFS0_MEDTR</name>
<accession>G7KFS0</accession>
<proteinExistence type="predicted"/>
<dbReference type="HOGENOM" id="CLU_199307_0_0_1"/>
<reference evidence="2" key="3">
    <citation type="submission" date="2015-04" db="UniProtKB">
        <authorList>
            <consortium name="EnsemblPlants"/>
        </authorList>
    </citation>
    <scope>IDENTIFICATION</scope>
    <source>
        <strain evidence="2">cv. Jemalong A17</strain>
    </source>
</reference>
<evidence type="ECO:0000313" key="3">
    <source>
        <dbReference type="Proteomes" id="UP000002051"/>
    </source>
</evidence>
<sequence>MNDDDVRIVFSIFGQYNTKGPIELDALLVRSVEQIQKSLIWPKNCEEIMALLDALDEYTSLGDS</sequence>
<evidence type="ECO:0000313" key="1">
    <source>
        <dbReference type="EMBL" id="AES99107.2"/>
    </source>
</evidence>
<dbReference type="PaxDb" id="3880-AES99107"/>
<gene>
    <name evidence="1" type="ordered locus">MTR_5g076630</name>
</gene>
<organism evidence="1 3">
    <name type="scientific">Medicago truncatula</name>
    <name type="common">Barrel medic</name>
    <name type="synonym">Medicago tribuloides</name>
    <dbReference type="NCBI Taxonomy" id="3880"/>
    <lineage>
        <taxon>Eukaryota</taxon>
        <taxon>Viridiplantae</taxon>
        <taxon>Streptophyta</taxon>
        <taxon>Embryophyta</taxon>
        <taxon>Tracheophyta</taxon>
        <taxon>Spermatophyta</taxon>
        <taxon>Magnoliopsida</taxon>
        <taxon>eudicotyledons</taxon>
        <taxon>Gunneridae</taxon>
        <taxon>Pentapetalae</taxon>
        <taxon>rosids</taxon>
        <taxon>fabids</taxon>
        <taxon>Fabales</taxon>
        <taxon>Fabaceae</taxon>
        <taxon>Papilionoideae</taxon>
        <taxon>50 kb inversion clade</taxon>
        <taxon>NPAAA clade</taxon>
        <taxon>Hologalegina</taxon>
        <taxon>IRL clade</taxon>
        <taxon>Trifolieae</taxon>
        <taxon>Medicago</taxon>
    </lineage>
</organism>
<dbReference type="EMBL" id="CM001221">
    <property type="protein sequence ID" value="AES99107.2"/>
    <property type="molecule type" value="Genomic_DNA"/>
</dbReference>
<evidence type="ECO:0000313" key="2">
    <source>
        <dbReference type="EnsemblPlants" id="AES99107"/>
    </source>
</evidence>
<keyword evidence="3" id="KW-1185">Reference proteome</keyword>
<protein>
    <submittedName>
        <fullName evidence="1 2">Uncharacterized protein</fullName>
    </submittedName>
</protein>
<dbReference type="EnsemblPlants" id="AES99107">
    <property type="protein sequence ID" value="AES99107"/>
    <property type="gene ID" value="MTR_5g076630"/>
</dbReference>
<dbReference type="AlphaFoldDB" id="G7KFS0"/>
<reference evidence="1 3" key="2">
    <citation type="journal article" date="2014" name="BMC Genomics">
        <title>An improved genome release (version Mt4.0) for the model legume Medicago truncatula.</title>
        <authorList>
            <person name="Tang H."/>
            <person name="Krishnakumar V."/>
            <person name="Bidwell S."/>
            <person name="Rosen B."/>
            <person name="Chan A."/>
            <person name="Zhou S."/>
            <person name="Gentzbittel L."/>
            <person name="Childs K.L."/>
            <person name="Yandell M."/>
            <person name="Gundlach H."/>
            <person name="Mayer K.F."/>
            <person name="Schwartz D.C."/>
            <person name="Town C.D."/>
        </authorList>
    </citation>
    <scope>GENOME REANNOTATION</scope>
    <source>
        <strain evidence="2 3">cv. Jemalong A17</strain>
    </source>
</reference>
<accession>A0A0C3XQ20</accession>
<dbReference type="Proteomes" id="UP000002051">
    <property type="component" value="Chromosome 5"/>
</dbReference>